<accession>A0A5J9VT08</accession>
<feature type="compositionally biased region" description="Polar residues" evidence="1">
    <location>
        <begin position="1"/>
        <end position="23"/>
    </location>
</feature>
<feature type="non-terminal residue" evidence="2">
    <location>
        <position position="232"/>
    </location>
</feature>
<reference evidence="2 3" key="1">
    <citation type="journal article" date="2019" name="Sci. Rep.">
        <title>A high-quality genome of Eragrostis curvula grass provides insights into Poaceae evolution and supports new strategies to enhance forage quality.</title>
        <authorList>
            <person name="Carballo J."/>
            <person name="Santos B.A.C.M."/>
            <person name="Zappacosta D."/>
            <person name="Garbus I."/>
            <person name="Selva J.P."/>
            <person name="Gallo C.A."/>
            <person name="Diaz A."/>
            <person name="Albertini E."/>
            <person name="Caccamo M."/>
            <person name="Echenique V."/>
        </authorList>
    </citation>
    <scope>NUCLEOTIDE SEQUENCE [LARGE SCALE GENOMIC DNA]</scope>
    <source>
        <strain evidence="3">cv. Victoria</strain>
        <tissue evidence="2">Leaf</tissue>
    </source>
</reference>
<dbReference type="Gramene" id="TVU39289">
    <property type="protein sequence ID" value="TVU39289"/>
    <property type="gene ID" value="EJB05_12701"/>
</dbReference>
<evidence type="ECO:0000313" key="2">
    <source>
        <dbReference type="EMBL" id="TVU39289.1"/>
    </source>
</evidence>
<protein>
    <submittedName>
        <fullName evidence="2">Uncharacterized protein</fullName>
    </submittedName>
</protein>
<feature type="non-terminal residue" evidence="2">
    <location>
        <position position="1"/>
    </location>
</feature>
<keyword evidence="3" id="KW-1185">Reference proteome</keyword>
<gene>
    <name evidence="2" type="ORF">EJB05_12701</name>
</gene>
<sequence>MSSLQSGQSDSEYFSGASRSSNNTEEEWRDYLVNNSDEAYAGVRGEGETVRTDGRSRNHHAPATSPVRPSSLSTLARKTPPDDSDDDSSSGGGGDDDDDDDDDDNDESSSDDEEQPREWTEEPGWMGIDEDSDYLCDHATRPQRKVWQGGRHTGRHFLGCQMEEAPYAFVVWQDEPWDERAQKTINELWETQAVSVRGMDKFYRRLMRMAVRTTFHHGMAGASAGKIRRAWM</sequence>
<dbReference type="AlphaFoldDB" id="A0A5J9VT08"/>
<feature type="compositionally biased region" description="Polar residues" evidence="1">
    <location>
        <begin position="67"/>
        <end position="76"/>
    </location>
</feature>
<comment type="caution">
    <text evidence="2">The sequence shown here is derived from an EMBL/GenBank/DDBJ whole genome shotgun (WGS) entry which is preliminary data.</text>
</comment>
<evidence type="ECO:0000313" key="3">
    <source>
        <dbReference type="Proteomes" id="UP000324897"/>
    </source>
</evidence>
<dbReference type="PANTHER" id="PTHR35163:SF12">
    <property type="entry name" value="OS05G0134500 PROTEIN"/>
    <property type="match status" value="1"/>
</dbReference>
<organism evidence="2 3">
    <name type="scientific">Eragrostis curvula</name>
    <name type="common">weeping love grass</name>
    <dbReference type="NCBI Taxonomy" id="38414"/>
    <lineage>
        <taxon>Eukaryota</taxon>
        <taxon>Viridiplantae</taxon>
        <taxon>Streptophyta</taxon>
        <taxon>Embryophyta</taxon>
        <taxon>Tracheophyta</taxon>
        <taxon>Spermatophyta</taxon>
        <taxon>Magnoliopsida</taxon>
        <taxon>Liliopsida</taxon>
        <taxon>Poales</taxon>
        <taxon>Poaceae</taxon>
        <taxon>PACMAD clade</taxon>
        <taxon>Chloridoideae</taxon>
        <taxon>Eragrostideae</taxon>
        <taxon>Eragrostidinae</taxon>
        <taxon>Eragrostis</taxon>
    </lineage>
</organism>
<proteinExistence type="predicted"/>
<dbReference type="Proteomes" id="UP000324897">
    <property type="component" value="Chromosome 4"/>
</dbReference>
<dbReference type="EMBL" id="RWGY01000007">
    <property type="protein sequence ID" value="TVU39289.1"/>
    <property type="molecule type" value="Genomic_DNA"/>
</dbReference>
<evidence type="ECO:0000256" key="1">
    <source>
        <dbReference type="SAM" id="MobiDB-lite"/>
    </source>
</evidence>
<name>A0A5J9VT08_9POAL</name>
<feature type="compositionally biased region" description="Basic and acidic residues" evidence="1">
    <location>
        <begin position="45"/>
        <end position="56"/>
    </location>
</feature>
<dbReference type="PANTHER" id="PTHR35163">
    <property type="entry name" value="OS02G0467300 PROTEIN"/>
    <property type="match status" value="1"/>
</dbReference>
<feature type="compositionally biased region" description="Acidic residues" evidence="1">
    <location>
        <begin position="82"/>
        <end position="115"/>
    </location>
</feature>
<feature type="region of interest" description="Disordered" evidence="1">
    <location>
        <begin position="1"/>
        <end position="131"/>
    </location>
</feature>